<keyword evidence="3" id="KW-1185">Reference proteome</keyword>
<feature type="region of interest" description="Disordered" evidence="1">
    <location>
        <begin position="15"/>
        <end position="39"/>
    </location>
</feature>
<evidence type="ECO:0000313" key="2">
    <source>
        <dbReference type="EMBL" id="RMI37494.1"/>
    </source>
</evidence>
<dbReference type="Proteomes" id="UP000282674">
    <property type="component" value="Unassembled WGS sequence"/>
</dbReference>
<feature type="region of interest" description="Disordered" evidence="1">
    <location>
        <begin position="52"/>
        <end position="78"/>
    </location>
</feature>
<protein>
    <submittedName>
        <fullName evidence="2">Uncharacterized protein</fullName>
    </submittedName>
</protein>
<accession>A0A3M2LJ50</accession>
<name>A0A3M2LJ50_9ACTN</name>
<organism evidence="2 3">
    <name type="scientific">Actinomadura harenae</name>
    <dbReference type="NCBI Taxonomy" id="2483351"/>
    <lineage>
        <taxon>Bacteria</taxon>
        <taxon>Bacillati</taxon>
        <taxon>Actinomycetota</taxon>
        <taxon>Actinomycetes</taxon>
        <taxon>Streptosporangiales</taxon>
        <taxon>Thermomonosporaceae</taxon>
        <taxon>Actinomadura</taxon>
    </lineage>
</organism>
<gene>
    <name evidence="2" type="ORF">EBO15_35615</name>
</gene>
<dbReference type="EMBL" id="RFFG01000105">
    <property type="protein sequence ID" value="RMI37494.1"/>
    <property type="molecule type" value="Genomic_DNA"/>
</dbReference>
<comment type="caution">
    <text evidence="2">The sequence shown here is derived from an EMBL/GenBank/DDBJ whole genome shotgun (WGS) entry which is preliminary data.</text>
</comment>
<evidence type="ECO:0000256" key="1">
    <source>
        <dbReference type="SAM" id="MobiDB-lite"/>
    </source>
</evidence>
<proteinExistence type="predicted"/>
<reference evidence="2 3" key="1">
    <citation type="submission" date="2018-10" db="EMBL/GenBank/DDBJ databases">
        <title>Isolation from soil.</title>
        <authorList>
            <person name="Hu J."/>
        </authorList>
    </citation>
    <scope>NUCLEOTIDE SEQUENCE [LARGE SCALE GENOMIC DNA]</scope>
    <source>
        <strain evidence="2 3">NEAU-Ht49</strain>
    </source>
</reference>
<dbReference type="AlphaFoldDB" id="A0A3M2LJ50"/>
<evidence type="ECO:0000313" key="3">
    <source>
        <dbReference type="Proteomes" id="UP000282674"/>
    </source>
</evidence>
<sequence>MLEVATNLPEDAITKAVPLQPSRRTGSGIATPEGELADTGFPFTIDEALAVSTTRPTEHAPSRRKPGPIPDRNRRRNL</sequence>